<organism evidence="1 2">
    <name type="scientific">Pristionchus mayeri</name>
    <dbReference type="NCBI Taxonomy" id="1317129"/>
    <lineage>
        <taxon>Eukaryota</taxon>
        <taxon>Metazoa</taxon>
        <taxon>Ecdysozoa</taxon>
        <taxon>Nematoda</taxon>
        <taxon>Chromadorea</taxon>
        <taxon>Rhabditida</taxon>
        <taxon>Rhabditina</taxon>
        <taxon>Diplogasteromorpha</taxon>
        <taxon>Diplogasteroidea</taxon>
        <taxon>Neodiplogasteridae</taxon>
        <taxon>Pristionchus</taxon>
    </lineage>
</organism>
<name>A0AAN4Z9B1_9BILA</name>
<dbReference type="EMBL" id="BTRK01000001">
    <property type="protein sequence ID" value="GMR33565.1"/>
    <property type="molecule type" value="Genomic_DNA"/>
</dbReference>
<dbReference type="AlphaFoldDB" id="A0AAN4Z9B1"/>
<keyword evidence="2" id="KW-1185">Reference proteome</keyword>
<reference evidence="2" key="1">
    <citation type="submission" date="2022-10" db="EMBL/GenBank/DDBJ databases">
        <title>Genome assembly of Pristionchus species.</title>
        <authorList>
            <person name="Yoshida K."/>
            <person name="Sommer R.J."/>
        </authorList>
    </citation>
    <scope>NUCLEOTIDE SEQUENCE [LARGE SCALE GENOMIC DNA]</scope>
    <source>
        <strain evidence="2">RS5460</strain>
    </source>
</reference>
<gene>
    <name evidence="1" type="ORF">PMAYCL1PPCAC_03760</name>
</gene>
<sequence length="99" mass="10841">RDDHVAVGAALSCAEQPRHMRTVAIRMQLLEYGHLQLEVVPLVRLGRLDLECGDFGGVLNVLDLVDVAETARVQLLHDAPLLAESAAHAEFAHLRVVDI</sequence>
<evidence type="ECO:0000313" key="2">
    <source>
        <dbReference type="Proteomes" id="UP001328107"/>
    </source>
</evidence>
<comment type="caution">
    <text evidence="1">The sequence shown here is derived from an EMBL/GenBank/DDBJ whole genome shotgun (WGS) entry which is preliminary data.</text>
</comment>
<proteinExistence type="predicted"/>
<evidence type="ECO:0000313" key="1">
    <source>
        <dbReference type="EMBL" id="GMR33565.1"/>
    </source>
</evidence>
<feature type="non-terminal residue" evidence="1">
    <location>
        <position position="99"/>
    </location>
</feature>
<accession>A0AAN4Z9B1</accession>
<dbReference type="Proteomes" id="UP001328107">
    <property type="component" value="Unassembled WGS sequence"/>
</dbReference>
<protein>
    <submittedName>
        <fullName evidence="1">Uncharacterized protein</fullName>
    </submittedName>
</protein>
<feature type="non-terminal residue" evidence="1">
    <location>
        <position position="1"/>
    </location>
</feature>